<organism evidence="7 8">
    <name type="scientific">Methylorubrum extorquens</name>
    <name type="common">Methylobacterium dichloromethanicum</name>
    <name type="synonym">Methylobacterium extorquens</name>
    <dbReference type="NCBI Taxonomy" id="408"/>
    <lineage>
        <taxon>Bacteria</taxon>
        <taxon>Pseudomonadati</taxon>
        <taxon>Pseudomonadota</taxon>
        <taxon>Alphaproteobacteria</taxon>
        <taxon>Hyphomicrobiales</taxon>
        <taxon>Methylobacteriaceae</taxon>
        <taxon>Methylorubrum</taxon>
    </lineage>
</organism>
<dbReference type="InterPro" id="IPR051459">
    <property type="entry name" value="Cytochrome_c-type_DH"/>
</dbReference>
<dbReference type="GO" id="GO:0009055">
    <property type="term" value="F:electron transfer activity"/>
    <property type="evidence" value="ECO:0007669"/>
    <property type="project" value="InterPro"/>
</dbReference>
<name>A0A1S1PA47_METEX</name>
<proteinExistence type="predicted"/>
<dbReference type="InterPro" id="IPR009056">
    <property type="entry name" value="Cyt_c-like_dom"/>
</dbReference>
<sequence>MSRSRNGIAAAFAAALLGAASPAASERLNIGRAATPEEIKGWDIDVRPDGKGLPVGKGTAALGETIYGERCASCHGEFGEGAGRWPELAGGAGTIKSDSPVKTVGSYWPYVTTVFDFVHRAMPFGAAQTLTPDETYSVTAYLLYLNDILKDQDFEVNEKNLADIRLPNEKNFFMDDRETAEKEFWTAKPCMKDCLPKAATITGRARILDVTPEKASEAAKQSPPVQ</sequence>
<evidence type="ECO:0000256" key="4">
    <source>
        <dbReference type="PROSITE-ProRule" id="PRU00433"/>
    </source>
</evidence>
<feature type="signal peptide" evidence="5">
    <location>
        <begin position="1"/>
        <end position="25"/>
    </location>
</feature>
<evidence type="ECO:0000256" key="3">
    <source>
        <dbReference type="ARBA" id="ARBA00023004"/>
    </source>
</evidence>
<reference evidence="7 8" key="1">
    <citation type="submission" date="2016-10" db="EMBL/GenBank/DDBJ databases">
        <title>Draft genome sequence of Methylobacterium extorquens CP3, a seed endophyte of Crotalaria pumila with plant growth-promoting and metal tolerance properties.</title>
        <authorList>
            <person name="Sanchez-Lopez A.S."/>
            <person name="Van Hamme J.D."/>
            <person name="Thijs S."/>
            <person name="Mcammond B.M."/>
            <person name="Stevens V."/>
            <person name="Gonzalez-Chavez M.D.C."/>
            <person name="Vangronsveld J."/>
        </authorList>
    </citation>
    <scope>NUCLEOTIDE SEQUENCE [LARGE SCALE GENOMIC DNA]</scope>
    <source>
        <strain evidence="7 8">CP3</strain>
    </source>
</reference>
<evidence type="ECO:0000256" key="2">
    <source>
        <dbReference type="ARBA" id="ARBA00022723"/>
    </source>
</evidence>
<dbReference type="GO" id="GO:0046872">
    <property type="term" value="F:metal ion binding"/>
    <property type="evidence" value="ECO:0007669"/>
    <property type="project" value="UniProtKB-KW"/>
</dbReference>
<dbReference type="Pfam" id="PF00034">
    <property type="entry name" value="Cytochrom_C"/>
    <property type="match status" value="1"/>
</dbReference>
<feature type="domain" description="Cytochrome c" evidence="6">
    <location>
        <begin position="58"/>
        <end position="146"/>
    </location>
</feature>
<dbReference type="Gene3D" id="1.10.760.10">
    <property type="entry name" value="Cytochrome c-like domain"/>
    <property type="match status" value="1"/>
</dbReference>
<evidence type="ECO:0000313" key="8">
    <source>
        <dbReference type="Proteomes" id="UP000180215"/>
    </source>
</evidence>
<keyword evidence="2 4" id="KW-0479">Metal-binding</keyword>
<gene>
    <name evidence="7" type="ORF">BK022_01080</name>
</gene>
<evidence type="ECO:0000313" key="7">
    <source>
        <dbReference type="EMBL" id="OHV18171.1"/>
    </source>
</evidence>
<feature type="chain" id="PRO_5012684230" evidence="5">
    <location>
        <begin position="26"/>
        <end position="226"/>
    </location>
</feature>
<dbReference type="Proteomes" id="UP000180215">
    <property type="component" value="Unassembled WGS sequence"/>
</dbReference>
<keyword evidence="1 4" id="KW-0349">Heme</keyword>
<dbReference type="AlphaFoldDB" id="A0A1S1PA47"/>
<dbReference type="EMBL" id="MNAO01000005">
    <property type="protein sequence ID" value="OHV18171.1"/>
    <property type="molecule type" value="Genomic_DNA"/>
</dbReference>
<evidence type="ECO:0000256" key="1">
    <source>
        <dbReference type="ARBA" id="ARBA00022617"/>
    </source>
</evidence>
<protein>
    <submittedName>
        <fullName evidence="7">Cytochrome C</fullName>
    </submittedName>
</protein>
<dbReference type="GO" id="GO:0020037">
    <property type="term" value="F:heme binding"/>
    <property type="evidence" value="ECO:0007669"/>
    <property type="project" value="InterPro"/>
</dbReference>
<dbReference type="PANTHER" id="PTHR35008:SF8">
    <property type="entry name" value="ALCOHOL DEHYDROGENASE CYTOCHROME C SUBUNIT"/>
    <property type="match status" value="1"/>
</dbReference>
<evidence type="ECO:0000259" key="6">
    <source>
        <dbReference type="PROSITE" id="PS51007"/>
    </source>
</evidence>
<keyword evidence="3 4" id="KW-0408">Iron</keyword>
<dbReference type="PANTHER" id="PTHR35008">
    <property type="entry name" value="BLL4482 PROTEIN-RELATED"/>
    <property type="match status" value="1"/>
</dbReference>
<dbReference type="InterPro" id="IPR036909">
    <property type="entry name" value="Cyt_c-like_dom_sf"/>
</dbReference>
<dbReference type="PROSITE" id="PS51007">
    <property type="entry name" value="CYTC"/>
    <property type="match status" value="1"/>
</dbReference>
<keyword evidence="5" id="KW-0732">Signal</keyword>
<evidence type="ECO:0000256" key="5">
    <source>
        <dbReference type="SAM" id="SignalP"/>
    </source>
</evidence>
<dbReference type="SUPFAM" id="SSF46626">
    <property type="entry name" value="Cytochrome c"/>
    <property type="match status" value="1"/>
</dbReference>
<comment type="caution">
    <text evidence="7">The sequence shown here is derived from an EMBL/GenBank/DDBJ whole genome shotgun (WGS) entry which is preliminary data.</text>
</comment>
<accession>A0A1S1PA47</accession>